<dbReference type="GO" id="GO:0006351">
    <property type="term" value="P:DNA-templated transcription"/>
    <property type="evidence" value="ECO:0007669"/>
    <property type="project" value="InterPro"/>
</dbReference>
<evidence type="ECO:0000259" key="1">
    <source>
        <dbReference type="Pfam" id="PF01191"/>
    </source>
</evidence>
<organism evidence="2">
    <name type="scientific">viral metagenome</name>
    <dbReference type="NCBI Taxonomy" id="1070528"/>
    <lineage>
        <taxon>unclassified sequences</taxon>
        <taxon>metagenomes</taxon>
        <taxon>organismal metagenomes</taxon>
    </lineage>
</organism>
<accession>A0A6C0I1P3</accession>
<evidence type="ECO:0000313" key="2">
    <source>
        <dbReference type="EMBL" id="QHT86277.1"/>
    </source>
</evidence>
<dbReference type="Pfam" id="PF01191">
    <property type="entry name" value="RNA_pol_Rpb5_C"/>
    <property type="match status" value="1"/>
</dbReference>
<dbReference type="InterPro" id="IPR000783">
    <property type="entry name" value="RNA_pol_subH/Rpb5_C"/>
</dbReference>
<dbReference type="AlphaFoldDB" id="A0A6C0I1P3"/>
<dbReference type="EMBL" id="MN740065">
    <property type="protein sequence ID" value="QHT86277.1"/>
    <property type="molecule type" value="Genomic_DNA"/>
</dbReference>
<dbReference type="GO" id="GO:0003677">
    <property type="term" value="F:DNA binding"/>
    <property type="evidence" value="ECO:0007669"/>
    <property type="project" value="InterPro"/>
</dbReference>
<dbReference type="SUPFAM" id="SSF55287">
    <property type="entry name" value="RPB5-like RNA polymerase subunit"/>
    <property type="match status" value="1"/>
</dbReference>
<dbReference type="Gene3D" id="3.90.940.20">
    <property type="entry name" value="RPB5-like RNA polymerase subunit"/>
    <property type="match status" value="1"/>
</dbReference>
<reference evidence="2" key="1">
    <citation type="journal article" date="2020" name="Nature">
        <title>Giant virus diversity and host interactions through global metagenomics.</title>
        <authorList>
            <person name="Schulz F."/>
            <person name="Roux S."/>
            <person name="Paez-Espino D."/>
            <person name="Jungbluth S."/>
            <person name="Walsh D.A."/>
            <person name="Denef V.J."/>
            <person name="McMahon K.D."/>
            <person name="Konstantinidis K.T."/>
            <person name="Eloe-Fadrosh E.A."/>
            <person name="Kyrpides N.C."/>
            <person name="Woyke T."/>
        </authorList>
    </citation>
    <scope>NUCLEOTIDE SEQUENCE</scope>
    <source>
        <strain evidence="2">GVMAG-M-3300023184-186</strain>
    </source>
</reference>
<sequence length="263" mass="30389">MSSYFKKNLHNTIVEILLTKFLPYRGLTLIDNANIDNSIIEEMQGVEASQAAQTSQTEALSKSKKIGDFNDMIVNNIKNAGFIQIDAMRTVPRGERNLVVFLILSDDDEKKKKNKNIKKIIDNYALDKDNNLDEFIIITEKSEFLKSAFIKLMTELKMNEIGKDFKGEKAIYNAYPYHNFLVDIPNHISVPRHRIMEDREIQDNLFSEYIKANDIYTIYEFDPPIVWLGGRDGQIVEVIRLSSSSLEAPVYRLIKAELYKPER</sequence>
<protein>
    <recommendedName>
        <fullName evidence="1">RNA polymerase subunit H/Rpb5 C-terminal domain-containing protein</fullName>
    </recommendedName>
</protein>
<feature type="domain" description="RNA polymerase subunit H/Rpb5 C-terminal" evidence="1">
    <location>
        <begin position="182"/>
        <end position="254"/>
    </location>
</feature>
<proteinExistence type="predicted"/>
<dbReference type="InterPro" id="IPR035913">
    <property type="entry name" value="RPB5-like_sf"/>
</dbReference>
<name>A0A6C0I1P3_9ZZZZ</name>
<dbReference type="GO" id="GO:0003899">
    <property type="term" value="F:DNA-directed RNA polymerase activity"/>
    <property type="evidence" value="ECO:0007669"/>
    <property type="project" value="InterPro"/>
</dbReference>